<organism evidence="2 3">
    <name type="scientific">Dendrobium thyrsiflorum</name>
    <name type="common">Pinecone-like raceme dendrobium</name>
    <name type="synonym">Orchid</name>
    <dbReference type="NCBI Taxonomy" id="117978"/>
    <lineage>
        <taxon>Eukaryota</taxon>
        <taxon>Viridiplantae</taxon>
        <taxon>Streptophyta</taxon>
        <taxon>Embryophyta</taxon>
        <taxon>Tracheophyta</taxon>
        <taxon>Spermatophyta</taxon>
        <taxon>Magnoliopsida</taxon>
        <taxon>Liliopsida</taxon>
        <taxon>Asparagales</taxon>
        <taxon>Orchidaceae</taxon>
        <taxon>Epidendroideae</taxon>
        <taxon>Malaxideae</taxon>
        <taxon>Dendrobiinae</taxon>
        <taxon>Dendrobium</taxon>
    </lineage>
</organism>
<evidence type="ECO:0000313" key="2">
    <source>
        <dbReference type="EMBL" id="KAL0928790.1"/>
    </source>
</evidence>
<name>A0ABD0VWP4_DENTH</name>
<dbReference type="AlphaFoldDB" id="A0ABD0VWP4"/>
<comment type="caution">
    <text evidence="2">The sequence shown here is derived from an EMBL/GenBank/DDBJ whole genome shotgun (WGS) entry which is preliminary data.</text>
</comment>
<reference evidence="2 3" key="1">
    <citation type="journal article" date="2024" name="Plant Biotechnol. J.">
        <title>Dendrobium thyrsiflorum genome and its molecular insights into genes involved in important horticultural traits.</title>
        <authorList>
            <person name="Chen B."/>
            <person name="Wang J.Y."/>
            <person name="Zheng P.J."/>
            <person name="Li K.L."/>
            <person name="Liang Y.M."/>
            <person name="Chen X.F."/>
            <person name="Zhang C."/>
            <person name="Zhao X."/>
            <person name="He X."/>
            <person name="Zhang G.Q."/>
            <person name="Liu Z.J."/>
            <person name="Xu Q."/>
        </authorList>
    </citation>
    <scope>NUCLEOTIDE SEQUENCE [LARGE SCALE GENOMIC DNA]</scope>
    <source>
        <strain evidence="2">GZMU011</strain>
    </source>
</reference>
<protein>
    <submittedName>
        <fullName evidence="2">Uncharacterized protein</fullName>
    </submittedName>
</protein>
<proteinExistence type="predicted"/>
<gene>
    <name evidence="2" type="ORF">M5K25_000713</name>
</gene>
<feature type="compositionally biased region" description="Basic and acidic residues" evidence="1">
    <location>
        <begin position="1"/>
        <end position="20"/>
    </location>
</feature>
<dbReference type="Proteomes" id="UP001552299">
    <property type="component" value="Unassembled WGS sequence"/>
</dbReference>
<keyword evidence="3" id="KW-1185">Reference proteome</keyword>
<sequence>MEAKASNSEAKKQPKQEGKKKQVGRNKVAPTLPKTAANFKQRRVMPHLGSNTDEDDVIPTKSKKISQTTVKGNKKAENSNFDCDYESIYMSKDDKSFSFLRKSLGSFLEVASDDE</sequence>
<dbReference type="EMBL" id="JANQDX010000001">
    <property type="protein sequence ID" value="KAL0928790.1"/>
    <property type="molecule type" value="Genomic_DNA"/>
</dbReference>
<evidence type="ECO:0000313" key="3">
    <source>
        <dbReference type="Proteomes" id="UP001552299"/>
    </source>
</evidence>
<evidence type="ECO:0000256" key="1">
    <source>
        <dbReference type="SAM" id="MobiDB-lite"/>
    </source>
</evidence>
<feature type="region of interest" description="Disordered" evidence="1">
    <location>
        <begin position="1"/>
        <end position="77"/>
    </location>
</feature>
<accession>A0ABD0VWP4</accession>